<sequence>MQKACKISSFFMTHWRGAFGYGMLLAIKLAEVRVWKNRRIHYSEPAGEYTRLPFGESGENSKNGKYGQLKE</sequence>
<reference evidence="2" key="1">
    <citation type="submission" date="2009-07" db="EMBL/GenBank/DDBJ databases">
        <authorList>
            <person name="Weinstock G."/>
            <person name="Sodergren E."/>
            <person name="Clifton S."/>
            <person name="Fulton L."/>
            <person name="Fulton B."/>
            <person name="Courtney L."/>
            <person name="Fronick C."/>
            <person name="Harrison M."/>
            <person name="Strong C."/>
            <person name="Farmer C."/>
            <person name="Delahaunty K."/>
            <person name="Markovic C."/>
            <person name="Hall O."/>
            <person name="Minx P."/>
            <person name="Tomlinson C."/>
            <person name="Mitreva M."/>
            <person name="Nelson J."/>
            <person name="Hou S."/>
            <person name="Wollam A."/>
            <person name="Pepin K.H."/>
            <person name="Johnson M."/>
            <person name="Bhonagiri V."/>
            <person name="Nash W.E."/>
            <person name="Warren W."/>
            <person name="Chinwalla A."/>
            <person name="Mardis E.R."/>
            <person name="Wilson R.K."/>
        </authorList>
    </citation>
    <scope>NUCLEOTIDE SEQUENCE [LARGE SCALE GENOMIC DNA]</scope>
    <source>
        <strain evidence="2">DSM 14469</strain>
    </source>
</reference>
<dbReference type="AlphaFoldDB" id="C6LA74"/>
<name>C6LA74_9FIRM</name>
<comment type="caution">
    <text evidence="2">The sequence shown here is derived from an EMBL/GenBank/DDBJ whole genome shotgun (WGS) entry which is preliminary data.</text>
</comment>
<protein>
    <submittedName>
        <fullName evidence="2">Uncharacterized protein</fullName>
    </submittedName>
</protein>
<evidence type="ECO:0000313" key="3">
    <source>
        <dbReference type="Proteomes" id="UP000005561"/>
    </source>
</evidence>
<dbReference type="Proteomes" id="UP000005561">
    <property type="component" value="Unassembled WGS sequence"/>
</dbReference>
<keyword evidence="3" id="KW-1185">Reference proteome</keyword>
<feature type="region of interest" description="Disordered" evidence="1">
    <location>
        <begin position="48"/>
        <end position="71"/>
    </location>
</feature>
<accession>C6LA74</accession>
<dbReference type="EMBL" id="ACCL02000002">
    <property type="protein sequence ID" value="EET62481.1"/>
    <property type="molecule type" value="Genomic_DNA"/>
</dbReference>
<evidence type="ECO:0000313" key="2">
    <source>
        <dbReference type="EMBL" id="EET62481.1"/>
    </source>
</evidence>
<gene>
    <name evidence="2" type="ORF">BRYFOR_05516</name>
</gene>
<organism evidence="2 3">
    <name type="scientific">Marvinbryantia formatexigens DSM 14469</name>
    <dbReference type="NCBI Taxonomy" id="478749"/>
    <lineage>
        <taxon>Bacteria</taxon>
        <taxon>Bacillati</taxon>
        <taxon>Bacillota</taxon>
        <taxon>Clostridia</taxon>
        <taxon>Lachnospirales</taxon>
        <taxon>Lachnospiraceae</taxon>
        <taxon>Marvinbryantia</taxon>
    </lineage>
</organism>
<evidence type="ECO:0000256" key="1">
    <source>
        <dbReference type="SAM" id="MobiDB-lite"/>
    </source>
</evidence>
<proteinExistence type="predicted"/>